<reference evidence="2 3" key="1">
    <citation type="submission" date="2019-03" db="EMBL/GenBank/DDBJ databases">
        <title>Single cell metagenomics reveals metabolic interactions within the superorganism composed of flagellate Streblomastix strix and complex community of Bacteroidetes bacteria on its surface.</title>
        <authorList>
            <person name="Treitli S.C."/>
            <person name="Kolisko M."/>
            <person name="Husnik F."/>
            <person name="Keeling P."/>
            <person name="Hampl V."/>
        </authorList>
    </citation>
    <scope>NUCLEOTIDE SEQUENCE [LARGE SCALE GENOMIC DNA]</scope>
    <source>
        <strain evidence="2">ST1C</strain>
    </source>
</reference>
<evidence type="ECO:0000256" key="1">
    <source>
        <dbReference type="SAM" id="MobiDB-lite"/>
    </source>
</evidence>
<protein>
    <submittedName>
        <fullName evidence="2">Uncharacterized protein</fullName>
    </submittedName>
</protein>
<feature type="region of interest" description="Disordered" evidence="1">
    <location>
        <begin position="37"/>
        <end position="85"/>
    </location>
</feature>
<evidence type="ECO:0000313" key="3">
    <source>
        <dbReference type="Proteomes" id="UP000324800"/>
    </source>
</evidence>
<feature type="compositionally biased region" description="Basic and acidic residues" evidence="1">
    <location>
        <begin position="58"/>
        <end position="72"/>
    </location>
</feature>
<organism evidence="2 3">
    <name type="scientific">Streblomastix strix</name>
    <dbReference type="NCBI Taxonomy" id="222440"/>
    <lineage>
        <taxon>Eukaryota</taxon>
        <taxon>Metamonada</taxon>
        <taxon>Preaxostyla</taxon>
        <taxon>Oxymonadida</taxon>
        <taxon>Streblomastigidae</taxon>
        <taxon>Streblomastix</taxon>
    </lineage>
</organism>
<gene>
    <name evidence="2" type="ORF">EZS28_049420</name>
</gene>
<dbReference type="EMBL" id="SNRW01035250">
    <property type="protein sequence ID" value="KAA6355053.1"/>
    <property type="molecule type" value="Genomic_DNA"/>
</dbReference>
<evidence type="ECO:0000313" key="2">
    <source>
        <dbReference type="EMBL" id="KAA6355053.1"/>
    </source>
</evidence>
<dbReference type="Proteomes" id="UP000324800">
    <property type="component" value="Unassembled WGS sequence"/>
</dbReference>
<feature type="non-terminal residue" evidence="2">
    <location>
        <position position="85"/>
    </location>
</feature>
<proteinExistence type="predicted"/>
<name>A0A5J4TB28_9EUKA</name>
<sequence>MPNRTEIDNNIPGMDIKSEGDEYKIVARKKAENDTSIEGLVQRNIQKQKRKDKTTSSADRKAELPQTPDKRSVSVSNGIRQSEDT</sequence>
<feature type="compositionally biased region" description="Polar residues" evidence="1">
    <location>
        <begin position="73"/>
        <end position="85"/>
    </location>
</feature>
<accession>A0A5J4TB28</accession>
<dbReference type="AlphaFoldDB" id="A0A5J4TB28"/>
<comment type="caution">
    <text evidence="2">The sequence shown here is derived from an EMBL/GenBank/DDBJ whole genome shotgun (WGS) entry which is preliminary data.</text>
</comment>